<evidence type="ECO:0000256" key="1">
    <source>
        <dbReference type="SAM" id="Phobius"/>
    </source>
</evidence>
<dbReference type="AlphaFoldDB" id="U4LBR3"/>
<keyword evidence="1" id="KW-0812">Transmembrane</keyword>
<reference evidence="2 3" key="1">
    <citation type="journal article" date="2013" name="PLoS Genet.">
        <title>The genome and development-dependent transcriptomes of Pyronema confluens: a window into fungal evolution.</title>
        <authorList>
            <person name="Traeger S."/>
            <person name="Altegoer F."/>
            <person name="Freitag M."/>
            <person name="Gabaldon T."/>
            <person name="Kempken F."/>
            <person name="Kumar A."/>
            <person name="Marcet-Houben M."/>
            <person name="Poggeler S."/>
            <person name="Stajich J.E."/>
            <person name="Nowrousian M."/>
        </authorList>
    </citation>
    <scope>NUCLEOTIDE SEQUENCE [LARGE SCALE GENOMIC DNA]</scope>
    <source>
        <strain evidence="3">CBS 100304</strain>
        <tissue evidence="2">Vegetative mycelium</tissue>
    </source>
</reference>
<gene>
    <name evidence="2" type="ORF">PCON_11299</name>
</gene>
<evidence type="ECO:0000313" key="2">
    <source>
        <dbReference type="EMBL" id="CCX11705.1"/>
    </source>
</evidence>
<dbReference type="Proteomes" id="UP000018144">
    <property type="component" value="Unassembled WGS sequence"/>
</dbReference>
<accession>U4LBR3</accession>
<protein>
    <submittedName>
        <fullName evidence="2">Uncharacterized protein</fullName>
    </submittedName>
</protein>
<sequence>MPQPWNPVTSRYKAWKPAYLQWVFGQSSWAAFVWGCGATINALFGMHLEIDDDQSPPMLSTQTSV</sequence>
<keyword evidence="3" id="KW-1185">Reference proteome</keyword>
<feature type="transmembrane region" description="Helical" evidence="1">
    <location>
        <begin position="20"/>
        <end position="44"/>
    </location>
</feature>
<keyword evidence="1" id="KW-1133">Transmembrane helix</keyword>
<keyword evidence="1" id="KW-0472">Membrane</keyword>
<name>U4LBR3_PYROM</name>
<organism evidence="2 3">
    <name type="scientific">Pyronema omphalodes (strain CBS 100304)</name>
    <name type="common">Pyronema confluens</name>
    <dbReference type="NCBI Taxonomy" id="1076935"/>
    <lineage>
        <taxon>Eukaryota</taxon>
        <taxon>Fungi</taxon>
        <taxon>Dikarya</taxon>
        <taxon>Ascomycota</taxon>
        <taxon>Pezizomycotina</taxon>
        <taxon>Pezizomycetes</taxon>
        <taxon>Pezizales</taxon>
        <taxon>Pyronemataceae</taxon>
        <taxon>Pyronema</taxon>
    </lineage>
</organism>
<dbReference type="EMBL" id="HF935634">
    <property type="protein sequence ID" value="CCX11705.1"/>
    <property type="molecule type" value="Genomic_DNA"/>
</dbReference>
<proteinExistence type="predicted"/>
<evidence type="ECO:0000313" key="3">
    <source>
        <dbReference type="Proteomes" id="UP000018144"/>
    </source>
</evidence>